<name>A0A842IRH8_9FLAO</name>
<proteinExistence type="predicted"/>
<sequence length="122" mass="13266">MKAGKLIITALFAICIYSCSYDSESDLIDAVDPIDPDIIVTYVDNVEAIIQSACIGCHSDPPVNGAPVPWVTYDQVNQRANDILNRMSRQSGAPGAMPPSGRLPQSTIDIMEQWIDDGKLEN</sequence>
<dbReference type="EMBL" id="JACLCP010000001">
    <property type="protein sequence ID" value="MBC2844393.1"/>
    <property type="molecule type" value="Genomic_DNA"/>
</dbReference>
<keyword evidence="2" id="KW-1185">Reference proteome</keyword>
<dbReference type="InterPro" id="IPR036909">
    <property type="entry name" value="Cyt_c-like_dom_sf"/>
</dbReference>
<dbReference type="SUPFAM" id="SSF46626">
    <property type="entry name" value="Cytochrome c"/>
    <property type="match status" value="1"/>
</dbReference>
<dbReference type="AlphaFoldDB" id="A0A842IRH8"/>
<protein>
    <recommendedName>
        <fullName evidence="3">Cytochrome c domain-containing protein</fullName>
    </recommendedName>
</protein>
<evidence type="ECO:0000313" key="2">
    <source>
        <dbReference type="Proteomes" id="UP000533900"/>
    </source>
</evidence>
<reference evidence="1" key="1">
    <citation type="submission" date="2020-08" db="EMBL/GenBank/DDBJ databases">
        <title>Winogradskyella ouciana sp. nov., isolated from the hadal seawater of the Mariana Trench.</title>
        <authorList>
            <person name="He X."/>
        </authorList>
    </citation>
    <scope>NUCLEOTIDE SEQUENCE [LARGE SCALE GENOMIC DNA]</scope>
    <source>
        <strain evidence="1">KCTC 52348</strain>
    </source>
</reference>
<dbReference type="Proteomes" id="UP000533900">
    <property type="component" value="Unassembled WGS sequence"/>
</dbReference>
<gene>
    <name evidence="1" type="ORF">H7F21_04750</name>
</gene>
<comment type="caution">
    <text evidence="1">The sequence shown here is derived from an EMBL/GenBank/DDBJ whole genome shotgun (WGS) entry which is preliminary data.</text>
</comment>
<organism evidence="1 2">
    <name type="scientific">Winogradskyella flava</name>
    <dbReference type="NCBI Taxonomy" id="1884876"/>
    <lineage>
        <taxon>Bacteria</taxon>
        <taxon>Pseudomonadati</taxon>
        <taxon>Bacteroidota</taxon>
        <taxon>Flavobacteriia</taxon>
        <taxon>Flavobacteriales</taxon>
        <taxon>Flavobacteriaceae</taxon>
        <taxon>Winogradskyella</taxon>
    </lineage>
</organism>
<dbReference type="GO" id="GO:0020037">
    <property type="term" value="F:heme binding"/>
    <property type="evidence" value="ECO:0007669"/>
    <property type="project" value="InterPro"/>
</dbReference>
<dbReference type="GO" id="GO:0009055">
    <property type="term" value="F:electron transfer activity"/>
    <property type="evidence" value="ECO:0007669"/>
    <property type="project" value="InterPro"/>
</dbReference>
<accession>A0A842IRH8</accession>
<dbReference type="RefSeq" id="WP_185788066.1">
    <property type="nucleotide sequence ID" value="NZ_JACLCP010000001.1"/>
</dbReference>
<evidence type="ECO:0008006" key="3">
    <source>
        <dbReference type="Google" id="ProtNLM"/>
    </source>
</evidence>
<evidence type="ECO:0000313" key="1">
    <source>
        <dbReference type="EMBL" id="MBC2844393.1"/>
    </source>
</evidence>